<protein>
    <submittedName>
        <fullName evidence="1">Uncharacterized protein</fullName>
    </submittedName>
</protein>
<organism evidence="1 2">
    <name type="scientific">Paraphaeosphaeria minitans</name>
    <dbReference type="NCBI Taxonomy" id="565426"/>
    <lineage>
        <taxon>Eukaryota</taxon>
        <taxon>Fungi</taxon>
        <taxon>Dikarya</taxon>
        <taxon>Ascomycota</taxon>
        <taxon>Pezizomycotina</taxon>
        <taxon>Dothideomycetes</taxon>
        <taxon>Pleosporomycetidae</taxon>
        <taxon>Pleosporales</taxon>
        <taxon>Massarineae</taxon>
        <taxon>Didymosphaeriaceae</taxon>
        <taxon>Paraphaeosphaeria</taxon>
    </lineage>
</organism>
<keyword evidence="2" id="KW-1185">Reference proteome</keyword>
<sequence>MAGAASLHRRVCLVTLHGARTGLYPVSPLRRNRTAPWIQRGLRVLVSR</sequence>
<reference evidence="1" key="1">
    <citation type="journal article" date="2020" name="Mol. Plant Microbe Interact.">
        <title>Genome Sequence of the Biocontrol Agent Coniothyrium minitans strain Conio (IMI 134523).</title>
        <authorList>
            <person name="Patel D."/>
            <person name="Shittu T.A."/>
            <person name="Baroncelli R."/>
            <person name="Muthumeenakshi S."/>
            <person name="Osborne T.H."/>
            <person name="Janganan T.K."/>
            <person name="Sreenivasaprasad S."/>
        </authorList>
    </citation>
    <scope>NUCLEOTIDE SEQUENCE</scope>
    <source>
        <strain evidence="1">Conio</strain>
    </source>
</reference>
<proteinExistence type="predicted"/>
<evidence type="ECO:0000313" key="2">
    <source>
        <dbReference type="Proteomes" id="UP000756921"/>
    </source>
</evidence>
<dbReference type="AlphaFoldDB" id="A0A9P6KTA1"/>
<gene>
    <name evidence="1" type="ORF">PMIN01_05505</name>
</gene>
<dbReference type="Proteomes" id="UP000756921">
    <property type="component" value="Unassembled WGS sequence"/>
</dbReference>
<dbReference type="EMBL" id="WJXW01000004">
    <property type="protein sequence ID" value="KAF9737726.1"/>
    <property type="molecule type" value="Genomic_DNA"/>
</dbReference>
<accession>A0A9P6KTA1</accession>
<evidence type="ECO:0000313" key="1">
    <source>
        <dbReference type="EMBL" id="KAF9737726.1"/>
    </source>
</evidence>
<comment type="caution">
    <text evidence="1">The sequence shown here is derived from an EMBL/GenBank/DDBJ whole genome shotgun (WGS) entry which is preliminary data.</text>
</comment>
<name>A0A9P6KTA1_9PLEO</name>